<evidence type="ECO:0000313" key="7">
    <source>
        <dbReference type="EMBL" id="AFY91029.1"/>
    </source>
</evidence>
<dbReference type="OrthoDB" id="504019at2"/>
<evidence type="ECO:0000256" key="2">
    <source>
        <dbReference type="ARBA" id="ARBA00022578"/>
    </source>
</evidence>
<keyword evidence="4" id="KW-0233">DNA recombination</keyword>
<comment type="similarity">
    <text evidence="1">In the C-terminal section; belongs to the transposase 35 family.</text>
</comment>
<geneLocation type="plasmid" evidence="7 8">
    <name>pCHRO.01</name>
</geneLocation>
<dbReference type="Pfam" id="PF07282">
    <property type="entry name" value="Cas12f1-like_TNB"/>
    <property type="match status" value="1"/>
</dbReference>
<keyword evidence="8" id="KW-1185">Reference proteome</keyword>
<sequence length="401" mass="45677">MQVTRTLKLKFHRLNVVKASMFAETTIACTELANELLKMPIKERKKLTTAKVVTSLKSALANQVIRQVSGDAGKRTKEFKLLPPEINYQNWQLFKKGETYSVSFPTLQGVKRVPIEVKSNHWQSLIDRLLSGDKTISKGTLKLYSKKGKWYALVSCQVEVPDKNSNNRIGVDRGQNLLATAVPKQGFGLLFSGKQVKHRRRQFQKRRQLLQKSKKYRAAKKLEQKENRWMRAVNHTISRRIVNFADSRDADLVLEDLSGCRETMKQSKKSRADNGESRHAWAYYDLQTKLEYKQTINGRRVHYRPPHYTSKTSSVNGIIGTRNDNWFKCTSGATLQSDFNAGRNLAIWDYRSCPIDSRKAESVMDSANMSGGVIGSPPNLMNAVQGRAEHVQLSLFDCTSY</sequence>
<dbReference type="GO" id="GO:0006310">
    <property type="term" value="P:DNA recombination"/>
    <property type="evidence" value="ECO:0007669"/>
    <property type="project" value="UniProtKB-KW"/>
</dbReference>
<dbReference type="KEGG" id="cthe:Chro_5678"/>
<dbReference type="Pfam" id="PF01385">
    <property type="entry name" value="OrfB_IS605"/>
    <property type="match status" value="1"/>
</dbReference>
<dbReference type="HOGENOM" id="CLU_032903_3_1_3"/>
<reference evidence="7 8" key="1">
    <citation type="submission" date="2012-06" db="EMBL/GenBank/DDBJ databases">
        <title>Finished plasmid 1 of genome of Chroococcidiopsis thermalis PCC 7203.</title>
        <authorList>
            <consortium name="US DOE Joint Genome Institute"/>
            <person name="Gugger M."/>
            <person name="Coursin T."/>
            <person name="Rippka R."/>
            <person name="Tandeau De Marsac N."/>
            <person name="Huntemann M."/>
            <person name="Wei C.-L."/>
            <person name="Han J."/>
            <person name="Detter J.C."/>
            <person name="Han C."/>
            <person name="Tapia R."/>
            <person name="Davenport K."/>
            <person name="Daligault H."/>
            <person name="Erkkila T."/>
            <person name="Gu W."/>
            <person name="Munk A.C.C."/>
            <person name="Teshima H."/>
            <person name="Xu Y."/>
            <person name="Chain P."/>
            <person name="Chen A."/>
            <person name="Krypides N."/>
            <person name="Mavromatis K."/>
            <person name="Markowitz V."/>
            <person name="Szeto E."/>
            <person name="Ivanova N."/>
            <person name="Mikhailova N."/>
            <person name="Ovchinnikova G."/>
            <person name="Pagani I."/>
            <person name="Pati A."/>
            <person name="Goodwin L."/>
            <person name="Peters L."/>
            <person name="Pitluck S."/>
            <person name="Woyke T."/>
            <person name="Kerfeld C."/>
        </authorList>
    </citation>
    <scope>NUCLEOTIDE SEQUENCE [LARGE SCALE GENOMIC DNA]</scope>
    <source>
        <strain evidence="7 8">PCC 7203</strain>
        <plasmid evidence="7 8">pCHRO.01</plasmid>
    </source>
</reference>
<name>K9U9U7_CHRTP</name>
<keyword evidence="2" id="KW-0815">Transposition</keyword>
<feature type="domain" description="Probable transposase IS891/IS1136/IS1341" evidence="5">
    <location>
        <begin position="154"/>
        <end position="243"/>
    </location>
</feature>
<dbReference type="NCBIfam" id="TIGR01766">
    <property type="entry name" value="IS200/IS605 family accessory protein TnpB-like domain"/>
    <property type="match status" value="1"/>
</dbReference>
<dbReference type="EMBL" id="CP003598">
    <property type="protein sequence ID" value="AFY91029.1"/>
    <property type="molecule type" value="Genomic_DNA"/>
</dbReference>
<keyword evidence="7" id="KW-0614">Plasmid</keyword>
<organism evidence="7 8">
    <name type="scientific">Chroococcidiopsis thermalis (strain PCC 7203)</name>
    <dbReference type="NCBI Taxonomy" id="251229"/>
    <lineage>
        <taxon>Bacteria</taxon>
        <taxon>Bacillati</taxon>
        <taxon>Cyanobacteriota</taxon>
        <taxon>Cyanophyceae</taxon>
        <taxon>Chroococcidiopsidales</taxon>
        <taxon>Chroococcidiopsidaceae</taxon>
        <taxon>Chroococcidiopsis</taxon>
    </lineage>
</organism>
<accession>K9U9U7</accession>
<dbReference type="GO" id="GO:0032196">
    <property type="term" value="P:transposition"/>
    <property type="evidence" value="ECO:0007669"/>
    <property type="project" value="UniProtKB-KW"/>
</dbReference>
<dbReference type="InParanoid" id="K9U9U7"/>
<evidence type="ECO:0000256" key="4">
    <source>
        <dbReference type="ARBA" id="ARBA00023172"/>
    </source>
</evidence>
<dbReference type="AlphaFoldDB" id="K9U9U7"/>
<protein>
    <submittedName>
        <fullName evidence="7">Transposase, IS605 OrfB family</fullName>
    </submittedName>
</protein>
<evidence type="ECO:0000313" key="8">
    <source>
        <dbReference type="Proteomes" id="UP000010384"/>
    </source>
</evidence>
<dbReference type="InterPro" id="IPR001959">
    <property type="entry name" value="Transposase"/>
</dbReference>
<dbReference type="RefSeq" id="WP_015162967.1">
    <property type="nucleotide sequence ID" value="NC_019699.1"/>
</dbReference>
<dbReference type="InterPro" id="IPR010095">
    <property type="entry name" value="Cas12f1-like_TNB"/>
</dbReference>
<keyword evidence="3" id="KW-0238">DNA-binding</keyword>
<dbReference type="NCBIfam" id="NF040570">
    <property type="entry name" value="guided_TnpB"/>
    <property type="match status" value="1"/>
</dbReference>
<evidence type="ECO:0000256" key="1">
    <source>
        <dbReference type="ARBA" id="ARBA00008761"/>
    </source>
</evidence>
<evidence type="ECO:0000259" key="6">
    <source>
        <dbReference type="Pfam" id="PF07282"/>
    </source>
</evidence>
<evidence type="ECO:0000256" key="3">
    <source>
        <dbReference type="ARBA" id="ARBA00023125"/>
    </source>
</evidence>
<feature type="domain" description="Cas12f1-like TNB" evidence="6">
    <location>
        <begin position="283"/>
        <end position="345"/>
    </location>
</feature>
<dbReference type="GO" id="GO:0003677">
    <property type="term" value="F:DNA binding"/>
    <property type="evidence" value="ECO:0007669"/>
    <property type="project" value="UniProtKB-KW"/>
</dbReference>
<gene>
    <name evidence="7" type="ORF">Chro_5678</name>
</gene>
<proteinExistence type="inferred from homology"/>
<evidence type="ECO:0000259" key="5">
    <source>
        <dbReference type="Pfam" id="PF01385"/>
    </source>
</evidence>
<dbReference type="Proteomes" id="UP000010384">
    <property type="component" value="Plasmid pCHRO.01"/>
</dbReference>